<evidence type="ECO:0000313" key="4">
    <source>
        <dbReference type="Proteomes" id="UP000603317"/>
    </source>
</evidence>
<proteinExistence type="predicted"/>
<evidence type="ECO:0000256" key="1">
    <source>
        <dbReference type="SAM" id="MobiDB-lite"/>
    </source>
</evidence>
<evidence type="ECO:0008006" key="5">
    <source>
        <dbReference type="Google" id="ProtNLM"/>
    </source>
</evidence>
<dbReference type="Proteomes" id="UP000603317">
    <property type="component" value="Unassembled WGS sequence"/>
</dbReference>
<sequence>MSKLSLAVAAFVFAASPAAFAAQANPEQESEQEVAATKEKQDSEKREADEADQKKICKRIKNMGSRFSQKVCMTRAEWDAERRGTQDSIRDSKRD</sequence>
<accession>A0ABQ1FBC4</accession>
<dbReference type="EMBL" id="BMID01000001">
    <property type="protein sequence ID" value="GGA05008.1"/>
    <property type="molecule type" value="Genomic_DNA"/>
</dbReference>
<feature type="compositionally biased region" description="Basic and acidic residues" evidence="1">
    <location>
        <begin position="36"/>
        <end position="52"/>
    </location>
</feature>
<dbReference type="RefSeq" id="WP_188641954.1">
    <property type="nucleotide sequence ID" value="NZ_BMID01000001.1"/>
</dbReference>
<name>A0ABQ1FBC4_9SPHN</name>
<keyword evidence="2" id="KW-0732">Signal</keyword>
<feature type="signal peptide" evidence="2">
    <location>
        <begin position="1"/>
        <end position="21"/>
    </location>
</feature>
<keyword evidence="4" id="KW-1185">Reference proteome</keyword>
<organism evidence="3 4">
    <name type="scientific">Blastomonas marina</name>
    <dbReference type="NCBI Taxonomy" id="1867408"/>
    <lineage>
        <taxon>Bacteria</taxon>
        <taxon>Pseudomonadati</taxon>
        <taxon>Pseudomonadota</taxon>
        <taxon>Alphaproteobacteria</taxon>
        <taxon>Sphingomonadales</taxon>
        <taxon>Sphingomonadaceae</taxon>
        <taxon>Blastomonas</taxon>
    </lineage>
</organism>
<feature type="region of interest" description="Disordered" evidence="1">
    <location>
        <begin position="76"/>
        <end position="95"/>
    </location>
</feature>
<gene>
    <name evidence="3" type="ORF">GCM10010923_13270</name>
</gene>
<evidence type="ECO:0000256" key="2">
    <source>
        <dbReference type="SAM" id="SignalP"/>
    </source>
</evidence>
<feature type="region of interest" description="Disordered" evidence="1">
    <location>
        <begin position="21"/>
        <end position="52"/>
    </location>
</feature>
<protein>
    <recommendedName>
        <fullName evidence="5">PsiF repeat-containing protein</fullName>
    </recommendedName>
</protein>
<reference evidence="4" key="1">
    <citation type="journal article" date="2019" name="Int. J. Syst. Evol. Microbiol.">
        <title>The Global Catalogue of Microorganisms (GCM) 10K type strain sequencing project: providing services to taxonomists for standard genome sequencing and annotation.</title>
        <authorList>
            <consortium name="The Broad Institute Genomics Platform"/>
            <consortium name="The Broad Institute Genome Sequencing Center for Infectious Disease"/>
            <person name="Wu L."/>
            <person name="Ma J."/>
        </authorList>
    </citation>
    <scope>NUCLEOTIDE SEQUENCE [LARGE SCALE GENOMIC DNA]</scope>
    <source>
        <strain evidence="4">CGMCC 1.15297</strain>
    </source>
</reference>
<feature type="chain" id="PRO_5047242110" description="PsiF repeat-containing protein" evidence="2">
    <location>
        <begin position="22"/>
        <end position="95"/>
    </location>
</feature>
<comment type="caution">
    <text evidence="3">The sequence shown here is derived from an EMBL/GenBank/DDBJ whole genome shotgun (WGS) entry which is preliminary data.</text>
</comment>
<evidence type="ECO:0000313" key="3">
    <source>
        <dbReference type="EMBL" id="GGA05008.1"/>
    </source>
</evidence>